<dbReference type="GO" id="GO:0005739">
    <property type="term" value="C:mitochondrion"/>
    <property type="evidence" value="ECO:0007669"/>
    <property type="project" value="UniProtKB-SubCell"/>
</dbReference>
<keyword evidence="7" id="KW-1185">Reference proteome</keyword>
<reference evidence="7" key="1">
    <citation type="journal article" date="2013" name="Genome Announc.">
        <title>Genome sequence of the food spoilage yeast Zygosaccharomyces bailii CLIB 213(T).</title>
        <authorList>
            <person name="Galeote V."/>
            <person name="Bigey F."/>
            <person name="Devillers H."/>
            <person name="Neuveglise C."/>
            <person name="Dequin S."/>
        </authorList>
    </citation>
    <scope>NUCLEOTIDE SEQUENCE [LARGE SCALE GENOMIC DNA]</scope>
    <source>
        <strain evidence="7">CLIB 213 / ATCC 58445 / CBS 680 / CCRC 21525 / NBRC 1098 / NCYC 1416 / NRRL Y-2227</strain>
    </source>
</reference>
<dbReference type="EMBL" id="HG316456">
    <property type="protein sequence ID" value="CDF88875.1"/>
    <property type="molecule type" value="Genomic_DNA"/>
</dbReference>
<evidence type="ECO:0000256" key="2">
    <source>
        <dbReference type="ARBA" id="ARBA00004173"/>
    </source>
</evidence>
<evidence type="ECO:0000256" key="1">
    <source>
        <dbReference type="ARBA" id="ARBA00003548"/>
    </source>
</evidence>
<dbReference type="InterPro" id="IPR031415">
    <property type="entry name" value="Rrg8"/>
</dbReference>
<comment type="function">
    <text evidence="1">Required for respiratory activity and maintenance and expression of the mitochondrial genome.</text>
</comment>
<evidence type="ECO:0000256" key="3">
    <source>
        <dbReference type="ARBA" id="ARBA00006716"/>
    </source>
</evidence>
<evidence type="ECO:0000256" key="5">
    <source>
        <dbReference type="ARBA" id="ARBA00023128"/>
    </source>
</evidence>
<sequence>MGISHDLYKGLLVQRPAHCWRAQKLQVPQLTSPLNTHFERWSGKKRKLFFQDETAMITQGIRSFDLANNIFANLLASPMRFERNSKMKMPKDFMIQLKLRKNQNHGNSKCLQLVPVAEHSKLRANSYVINSKHVLQQSIKAAPKWIPTPALASSMRYFRTQDVEIDKEKFLSEYENKLESLIFEILNENYKPSKPPKEWDVIVRFDQENKNTIEICQQNSAERLTNNRSRVVLFNLVTLALLKEHSMKLEKKDIVLRFPENERLIKLLYKFLAYHTHQPLNHAMVTKMT</sequence>
<evidence type="ECO:0000313" key="6">
    <source>
        <dbReference type="EMBL" id="CDF88875.1"/>
    </source>
</evidence>
<evidence type="ECO:0000256" key="4">
    <source>
        <dbReference type="ARBA" id="ARBA00013944"/>
    </source>
</evidence>
<dbReference type="OrthoDB" id="4035333at2759"/>
<proteinExistence type="inferred from homology"/>
<dbReference type="AlphaFoldDB" id="A0A8J2T6F3"/>
<name>A0A8J2T6F3_ZYGB2</name>
<gene>
    <name evidence="6" type="ORF">BN860_03928g</name>
</gene>
<evidence type="ECO:0000313" key="7">
    <source>
        <dbReference type="Proteomes" id="UP000019375"/>
    </source>
</evidence>
<keyword evidence="5" id="KW-0496">Mitochondrion</keyword>
<dbReference type="Proteomes" id="UP000019375">
    <property type="component" value="Unassembled WGS sequence"/>
</dbReference>
<dbReference type="Pfam" id="PF17068">
    <property type="entry name" value="RRG8"/>
    <property type="match status" value="1"/>
</dbReference>
<comment type="subcellular location">
    <subcellularLocation>
        <location evidence="2">Mitochondrion</location>
    </subcellularLocation>
</comment>
<accession>A0A8J2T6F3</accession>
<protein>
    <recommendedName>
        <fullName evidence="4">Required for respiratory growth protein 8, mitochondrial</fullName>
    </recommendedName>
</protein>
<comment type="similarity">
    <text evidence="3">Belongs to the RRG8 family.</text>
</comment>
<organism evidence="6 7">
    <name type="scientific">Zygosaccharomyces bailii (strain CLIB 213 / ATCC 58445 / CBS 680 / BCRC 21525 / NBRC 1098 / NCYC 1416 / NRRL Y-2227)</name>
    <dbReference type="NCBI Taxonomy" id="1333698"/>
    <lineage>
        <taxon>Eukaryota</taxon>
        <taxon>Fungi</taxon>
        <taxon>Dikarya</taxon>
        <taxon>Ascomycota</taxon>
        <taxon>Saccharomycotina</taxon>
        <taxon>Saccharomycetes</taxon>
        <taxon>Saccharomycetales</taxon>
        <taxon>Saccharomycetaceae</taxon>
        <taxon>Zygosaccharomyces</taxon>
    </lineage>
</organism>